<feature type="region of interest" description="Disordered" evidence="2">
    <location>
        <begin position="267"/>
        <end position="287"/>
    </location>
</feature>
<evidence type="ECO:0000256" key="1">
    <source>
        <dbReference type="ARBA" id="ARBA00010105"/>
    </source>
</evidence>
<evidence type="ECO:0000256" key="2">
    <source>
        <dbReference type="SAM" id="MobiDB-lite"/>
    </source>
</evidence>
<dbReference type="GO" id="GO:0005737">
    <property type="term" value="C:cytoplasm"/>
    <property type="evidence" value="ECO:0007669"/>
    <property type="project" value="TreeGrafter"/>
</dbReference>
<accession>A0AAD4MLG2</accession>
<dbReference type="Proteomes" id="UP001201812">
    <property type="component" value="Unassembled WGS sequence"/>
</dbReference>
<keyword evidence="4" id="KW-1185">Reference proteome</keyword>
<comment type="caution">
    <text evidence="3">The sequence shown here is derived from an EMBL/GenBank/DDBJ whole genome shotgun (WGS) entry which is preliminary data.</text>
</comment>
<dbReference type="PANTHER" id="PTHR11215">
    <property type="entry name" value="METAL DEPENDENT HYDROLASE - RELATED"/>
    <property type="match status" value="1"/>
</dbReference>
<reference evidence="3" key="1">
    <citation type="submission" date="2022-01" db="EMBL/GenBank/DDBJ databases">
        <title>Genome Sequence Resource for Two Populations of Ditylenchus destructor, the Migratory Endoparasitic Phytonematode.</title>
        <authorList>
            <person name="Zhang H."/>
            <person name="Lin R."/>
            <person name="Xie B."/>
        </authorList>
    </citation>
    <scope>NUCLEOTIDE SEQUENCE</scope>
    <source>
        <strain evidence="3">BazhouSP</strain>
    </source>
</reference>
<evidence type="ECO:0000313" key="4">
    <source>
        <dbReference type="Proteomes" id="UP001201812"/>
    </source>
</evidence>
<dbReference type="GO" id="GO:0005634">
    <property type="term" value="C:nucleus"/>
    <property type="evidence" value="ECO:0007669"/>
    <property type="project" value="TreeGrafter"/>
</dbReference>
<dbReference type="EMBL" id="JAKKPZ010000230">
    <property type="protein sequence ID" value="KAI1698189.1"/>
    <property type="molecule type" value="Genomic_DNA"/>
</dbReference>
<organism evidence="3 4">
    <name type="scientific">Ditylenchus destructor</name>
    <dbReference type="NCBI Taxonomy" id="166010"/>
    <lineage>
        <taxon>Eukaryota</taxon>
        <taxon>Metazoa</taxon>
        <taxon>Ecdysozoa</taxon>
        <taxon>Nematoda</taxon>
        <taxon>Chromadorea</taxon>
        <taxon>Rhabditida</taxon>
        <taxon>Tylenchina</taxon>
        <taxon>Tylenchomorpha</taxon>
        <taxon>Sphaerularioidea</taxon>
        <taxon>Anguinidae</taxon>
        <taxon>Anguininae</taxon>
        <taxon>Ditylenchus</taxon>
    </lineage>
</organism>
<dbReference type="AlphaFoldDB" id="A0AAD4MLG2"/>
<name>A0AAD4MLG2_9BILA</name>
<gene>
    <name evidence="3" type="ORF">DdX_18056</name>
</gene>
<comment type="similarity">
    <text evidence="1">Belongs to the MYG1 family.</text>
</comment>
<protein>
    <submittedName>
        <fullName evidence="3">MYG1 protein C27H6.8</fullName>
    </submittedName>
</protein>
<dbReference type="PANTHER" id="PTHR11215:SF1">
    <property type="entry name" value="MYG1 EXONUCLEASE"/>
    <property type="match status" value="1"/>
</dbReference>
<proteinExistence type="inferred from homology"/>
<dbReference type="Pfam" id="PF03690">
    <property type="entry name" value="MYG1_exonuc"/>
    <property type="match status" value="1"/>
</dbReference>
<sequence>MEVNNSHEVRFELPAMQPPLEGSLCSGRREREETRDIFCVRDVTFHFSWPMELHSLEHFIGAPDGKIRYDGVLSCYLLKKVPEFSKYEIISPRALLPNKWHGLMNCDLEEKSGINGAVFVHRKGHTGGALTKQAVLLMAQKGIQVSKELRDGKRLAIFIPGKFVPISLFHCDKPAKSDSQWFLLVLVVSTGLPHIQQISIPLPFFGRDGESELNKYGLLETAFVHFTKRQEDCVHNRVKMALQKLRNSNETNPKMWHRKLMTAAREGQKEASKLEKRAENREKCIIS</sequence>
<evidence type="ECO:0000313" key="3">
    <source>
        <dbReference type="EMBL" id="KAI1698189.1"/>
    </source>
</evidence>
<dbReference type="InterPro" id="IPR003226">
    <property type="entry name" value="MYG1_exonuclease"/>
</dbReference>